<evidence type="ECO:0000256" key="3">
    <source>
        <dbReference type="ARBA" id="ARBA00022801"/>
    </source>
</evidence>
<dbReference type="CDD" id="cd09912">
    <property type="entry name" value="DLP_2"/>
    <property type="match status" value="1"/>
</dbReference>
<feature type="coiled-coil region" evidence="6">
    <location>
        <begin position="429"/>
        <end position="456"/>
    </location>
</feature>
<organism evidence="9">
    <name type="scientific">Streptomyces sp. SID14436</name>
    <dbReference type="NCBI Taxonomy" id="2706070"/>
    <lineage>
        <taxon>Bacteria</taxon>
        <taxon>Bacillati</taxon>
        <taxon>Actinomycetota</taxon>
        <taxon>Actinomycetes</taxon>
        <taxon>Kitasatosporales</taxon>
        <taxon>Streptomycetaceae</taxon>
        <taxon>Streptomyces</taxon>
    </lineage>
</organism>
<dbReference type="GO" id="GO:0003924">
    <property type="term" value="F:GTPase activity"/>
    <property type="evidence" value="ECO:0007669"/>
    <property type="project" value="InterPro"/>
</dbReference>
<feature type="domain" description="Dynamin N-terminal" evidence="8">
    <location>
        <begin position="55"/>
        <end position="210"/>
    </location>
</feature>
<dbReference type="GO" id="GO:0008053">
    <property type="term" value="P:mitochondrial fusion"/>
    <property type="evidence" value="ECO:0007669"/>
    <property type="project" value="TreeGrafter"/>
</dbReference>
<evidence type="ECO:0000313" key="9">
    <source>
        <dbReference type="EMBL" id="NEA90303.1"/>
    </source>
</evidence>
<keyword evidence="7" id="KW-0812">Transmembrane</keyword>
<keyword evidence="5 7" id="KW-0472">Membrane</keyword>
<comment type="subcellular location">
    <subcellularLocation>
        <location evidence="1">Membrane</location>
    </subcellularLocation>
</comment>
<feature type="transmembrane region" description="Helical" evidence="7">
    <location>
        <begin position="512"/>
        <end position="538"/>
    </location>
</feature>
<dbReference type="Gene3D" id="3.40.50.300">
    <property type="entry name" value="P-loop containing nucleotide triphosphate hydrolases"/>
    <property type="match status" value="1"/>
</dbReference>
<dbReference type="PANTHER" id="PTHR10465:SF0">
    <property type="entry name" value="SARCALUMENIN"/>
    <property type="match status" value="1"/>
</dbReference>
<dbReference type="AlphaFoldDB" id="A0A6G3R3I2"/>
<evidence type="ECO:0000256" key="6">
    <source>
        <dbReference type="SAM" id="Coils"/>
    </source>
</evidence>
<dbReference type="GO" id="GO:0005525">
    <property type="term" value="F:GTP binding"/>
    <property type="evidence" value="ECO:0007669"/>
    <property type="project" value="UniProtKB-KW"/>
</dbReference>
<sequence>MTVEEGGYAAATAQRLRLTGIGRRIGGIAGQIGDGGTGSAVTALLERLDNDAFHVMVVGDFKRGKSTFVNALLGAQVLPVKAVPATAVITEVRFGEPPAALLWKEDAVQPESVAPERLIDLITVNNKATDERSPYVKAEVVWPLELCRNNVVLIDSPGLNEHNHRDEITLSYLSRADAVIFLQHAIAPMSISESAFLTTHLEAHDPFFVFTYFDAIDEHEREEVMAAARQRITDLRGEERDRGRFFFVDGKTALRARIAQDDAGFRRSGVGPLEQALEQYLVSERHKVKLLAPARALRGLTRELDRNIPHELAMLDSKAGELERRWEAAQAPLRDLETRAAHISMDLANQTRMLQERVETLLGGFLAAVADEAPLAAAEVPITTKLGLNPFKVPERAQQVAGEIAACTAKAMEEKVARWVTDSLEPVIAQDLEKIAAHLNTELGSFEARLDRLRVEIHGATGAAAAGERQEETPLTRFLAGVGGFVIGGVAGGMVGARFGAREALRTLLPTLAIAMAWMFTPFGLPTLVGGLILQGIWQSHSAGGRMEQKMREAVGREMATQMRLEAPTQARQAAQSFADSTMKPLGEAVTGGLTSRIEELARSVASARETREQGEEAVERRRAELKEVDALLRGADEDLSDFVDEIARM</sequence>
<keyword evidence="6" id="KW-0175">Coiled coil</keyword>
<name>A0A6G3R3I2_9ACTN</name>
<keyword evidence="3" id="KW-0378">Hydrolase</keyword>
<protein>
    <recommendedName>
        <fullName evidence="8">Dynamin N-terminal domain-containing protein</fullName>
    </recommendedName>
</protein>
<dbReference type="InterPro" id="IPR027417">
    <property type="entry name" value="P-loop_NTPase"/>
</dbReference>
<dbReference type="Pfam" id="PF00350">
    <property type="entry name" value="Dynamin_N"/>
    <property type="match status" value="1"/>
</dbReference>
<feature type="transmembrane region" description="Helical" evidence="7">
    <location>
        <begin position="478"/>
        <end position="500"/>
    </location>
</feature>
<keyword evidence="4" id="KW-0342">GTP-binding</keyword>
<keyword evidence="7" id="KW-1133">Transmembrane helix</keyword>
<accession>A0A6G3R3I2</accession>
<gene>
    <name evidence="9" type="ORF">G3I53_30760</name>
</gene>
<evidence type="ECO:0000256" key="2">
    <source>
        <dbReference type="ARBA" id="ARBA00022741"/>
    </source>
</evidence>
<comment type="caution">
    <text evidence="9">The sequence shown here is derived from an EMBL/GenBank/DDBJ whole genome shotgun (WGS) entry which is preliminary data.</text>
</comment>
<evidence type="ECO:0000256" key="1">
    <source>
        <dbReference type="ARBA" id="ARBA00004370"/>
    </source>
</evidence>
<keyword evidence="2" id="KW-0547">Nucleotide-binding</keyword>
<dbReference type="InterPro" id="IPR027094">
    <property type="entry name" value="Mitofusin_fam"/>
</dbReference>
<dbReference type="PANTHER" id="PTHR10465">
    <property type="entry name" value="TRANSMEMBRANE GTPASE FZO1"/>
    <property type="match status" value="1"/>
</dbReference>
<dbReference type="SUPFAM" id="SSF52540">
    <property type="entry name" value="P-loop containing nucleoside triphosphate hydrolases"/>
    <property type="match status" value="1"/>
</dbReference>
<evidence type="ECO:0000256" key="4">
    <source>
        <dbReference type="ARBA" id="ARBA00023134"/>
    </source>
</evidence>
<dbReference type="InterPro" id="IPR045063">
    <property type="entry name" value="Dynamin_N"/>
</dbReference>
<evidence type="ECO:0000256" key="7">
    <source>
        <dbReference type="SAM" id="Phobius"/>
    </source>
</evidence>
<proteinExistence type="predicted"/>
<evidence type="ECO:0000259" key="8">
    <source>
        <dbReference type="Pfam" id="PF00350"/>
    </source>
</evidence>
<dbReference type="GO" id="GO:0016020">
    <property type="term" value="C:membrane"/>
    <property type="evidence" value="ECO:0007669"/>
    <property type="project" value="UniProtKB-SubCell"/>
</dbReference>
<dbReference type="RefSeq" id="WP_164337388.1">
    <property type="nucleotide sequence ID" value="NZ_JAAGMD010000839.1"/>
</dbReference>
<reference evidence="9" key="1">
    <citation type="submission" date="2020-01" db="EMBL/GenBank/DDBJ databases">
        <title>Insect and environment-associated Actinomycetes.</title>
        <authorList>
            <person name="Currrie C."/>
            <person name="Chevrette M."/>
            <person name="Carlson C."/>
            <person name="Stubbendieck R."/>
            <person name="Wendt-Pienkowski E."/>
        </authorList>
    </citation>
    <scope>NUCLEOTIDE SEQUENCE</scope>
    <source>
        <strain evidence="9">SID14436</strain>
    </source>
</reference>
<dbReference type="EMBL" id="JAAGMD010000839">
    <property type="protein sequence ID" value="NEA90303.1"/>
    <property type="molecule type" value="Genomic_DNA"/>
</dbReference>
<evidence type="ECO:0000256" key="5">
    <source>
        <dbReference type="ARBA" id="ARBA00023136"/>
    </source>
</evidence>